<keyword evidence="1" id="KW-0812">Transmembrane</keyword>
<keyword evidence="1" id="KW-0472">Membrane</keyword>
<protein>
    <submittedName>
        <fullName evidence="3">Tripartite tricarboxylate transporter TctB family protein</fullName>
    </submittedName>
</protein>
<feature type="transmembrane region" description="Helical" evidence="1">
    <location>
        <begin position="12"/>
        <end position="29"/>
    </location>
</feature>
<evidence type="ECO:0000313" key="3">
    <source>
        <dbReference type="EMBL" id="MCS0496545.1"/>
    </source>
</evidence>
<organism evidence="3 4">
    <name type="scientific">Ancylobacter mangrovi</name>
    <dbReference type="NCBI Taxonomy" id="2972472"/>
    <lineage>
        <taxon>Bacteria</taxon>
        <taxon>Pseudomonadati</taxon>
        <taxon>Pseudomonadota</taxon>
        <taxon>Alphaproteobacteria</taxon>
        <taxon>Hyphomicrobiales</taxon>
        <taxon>Xanthobacteraceae</taxon>
        <taxon>Ancylobacter</taxon>
    </lineage>
</organism>
<proteinExistence type="predicted"/>
<dbReference type="AlphaFoldDB" id="A0A9X2PI53"/>
<accession>A0A9X2PI53</accession>
<dbReference type="RefSeq" id="WP_258733707.1">
    <property type="nucleotide sequence ID" value="NZ_JANTHZ010000007.1"/>
</dbReference>
<keyword evidence="4" id="KW-1185">Reference proteome</keyword>
<evidence type="ECO:0000313" key="4">
    <source>
        <dbReference type="Proteomes" id="UP001151088"/>
    </source>
</evidence>
<gene>
    <name evidence="3" type="ORF">NVS89_15695</name>
</gene>
<evidence type="ECO:0000259" key="2">
    <source>
        <dbReference type="Pfam" id="PF07331"/>
    </source>
</evidence>
<name>A0A9X2PI53_9HYPH</name>
<dbReference type="Pfam" id="PF07331">
    <property type="entry name" value="TctB"/>
    <property type="match status" value="1"/>
</dbReference>
<dbReference type="EMBL" id="JANTHZ010000007">
    <property type="protein sequence ID" value="MCS0496545.1"/>
    <property type="molecule type" value="Genomic_DNA"/>
</dbReference>
<reference evidence="3" key="1">
    <citation type="submission" date="2022-08" db="EMBL/GenBank/DDBJ databases">
        <authorList>
            <person name="Li F."/>
        </authorList>
    </citation>
    <scope>NUCLEOTIDE SEQUENCE</scope>
    <source>
        <strain evidence="3">MQZ15Z-1</strain>
    </source>
</reference>
<comment type="caution">
    <text evidence="3">The sequence shown here is derived from an EMBL/GenBank/DDBJ whole genome shotgun (WGS) entry which is preliminary data.</text>
</comment>
<feature type="domain" description="DUF1468" evidence="2">
    <location>
        <begin position="11"/>
        <end position="144"/>
    </location>
</feature>
<feature type="transmembrane region" description="Helical" evidence="1">
    <location>
        <begin position="41"/>
        <end position="62"/>
    </location>
</feature>
<dbReference type="Proteomes" id="UP001151088">
    <property type="component" value="Unassembled WGS sequence"/>
</dbReference>
<keyword evidence="1" id="KW-1133">Transmembrane helix</keyword>
<sequence length="153" mass="16490">MKTVNHRDVGAGLLYVVLGLAFTIGASGYRMGTAARMGPGYFPFWLGVILTVIGAVVIFNAVRSRVAAEPMERWSMRGLLTVLACVVAFGFLLPHAGLIVSVLFLVIGVSFAGPDFSWRVALATAAVLLALTLALFVWLLDLQFTIWPPFATF</sequence>
<evidence type="ECO:0000256" key="1">
    <source>
        <dbReference type="SAM" id="Phobius"/>
    </source>
</evidence>
<dbReference type="InterPro" id="IPR009936">
    <property type="entry name" value="DUF1468"/>
</dbReference>
<feature type="transmembrane region" description="Helical" evidence="1">
    <location>
        <begin position="120"/>
        <end position="140"/>
    </location>
</feature>